<dbReference type="EMBL" id="JACHGN010000054">
    <property type="protein sequence ID" value="MBB5140600.1"/>
    <property type="molecule type" value="Genomic_DNA"/>
</dbReference>
<dbReference type="Proteomes" id="UP000578449">
    <property type="component" value="Unassembled WGS sequence"/>
</dbReference>
<sequence>MRRRIAVLAMALVAPALTTGVTATAASAAATEGTAAESAKSAISAKSANSAKPVKPVEALERHLVVGRGITVKDATRTYVNGKKSRIAATATGTLAFGGGKVTATDITTRTDLGDLKELEEEFGDLGDFAAPTRALTFKGRAYYSGGIFASFIPEGKKWALVEDKSILPVATTATVNPIEPGTLKAVLARASVKRPGGTYDGVRTTLYQGTITFAELYRVSPSFRAMVGQRKPTGKSAKVKISWRLWLGSDQLVRRSWSSWTASLVSTTTVETSYVTDTRFAGWGGRVRITPPPASQVATGDELTGEVPEMPIPLNPLAE</sequence>
<reference evidence="3 4" key="1">
    <citation type="submission" date="2020-08" db="EMBL/GenBank/DDBJ databases">
        <title>Genomic Encyclopedia of Type Strains, Phase IV (KMG-IV): sequencing the most valuable type-strain genomes for metagenomic binning, comparative biology and taxonomic classification.</title>
        <authorList>
            <person name="Goeker M."/>
        </authorList>
    </citation>
    <scope>NUCLEOTIDE SEQUENCE [LARGE SCALE GENOMIC DNA]</scope>
    <source>
        <strain evidence="3 4">DSM 45615</strain>
    </source>
</reference>
<protein>
    <submittedName>
        <fullName evidence="3">Uncharacterized protein</fullName>
    </submittedName>
</protein>
<accession>A0A840PS45</accession>
<feature type="signal peptide" evidence="2">
    <location>
        <begin position="1"/>
        <end position="25"/>
    </location>
</feature>
<comment type="caution">
    <text evidence="3">The sequence shown here is derived from an EMBL/GenBank/DDBJ whole genome shotgun (WGS) entry which is preliminary data.</text>
</comment>
<name>A0A840PS45_9ACTN</name>
<feature type="chain" id="PRO_5032477802" evidence="2">
    <location>
        <begin position="26"/>
        <end position="320"/>
    </location>
</feature>
<evidence type="ECO:0000313" key="3">
    <source>
        <dbReference type="EMBL" id="MBB5140600.1"/>
    </source>
</evidence>
<feature type="region of interest" description="Disordered" evidence="1">
    <location>
        <begin position="294"/>
        <end position="320"/>
    </location>
</feature>
<proteinExistence type="predicted"/>
<gene>
    <name evidence="3" type="ORF">HNP84_010370</name>
</gene>
<evidence type="ECO:0000256" key="1">
    <source>
        <dbReference type="SAM" id="MobiDB-lite"/>
    </source>
</evidence>
<keyword evidence="2" id="KW-0732">Signal</keyword>
<dbReference type="Gene3D" id="2.50.20.20">
    <property type="match status" value="1"/>
</dbReference>
<feature type="compositionally biased region" description="Pro residues" evidence="1">
    <location>
        <begin position="311"/>
        <end position="320"/>
    </location>
</feature>
<evidence type="ECO:0000256" key="2">
    <source>
        <dbReference type="SAM" id="SignalP"/>
    </source>
</evidence>
<keyword evidence="4" id="KW-1185">Reference proteome</keyword>
<evidence type="ECO:0000313" key="4">
    <source>
        <dbReference type="Proteomes" id="UP000578449"/>
    </source>
</evidence>
<dbReference type="AlphaFoldDB" id="A0A840PS45"/>
<organism evidence="3 4">
    <name type="scientific">Thermocatellispora tengchongensis</name>
    <dbReference type="NCBI Taxonomy" id="1073253"/>
    <lineage>
        <taxon>Bacteria</taxon>
        <taxon>Bacillati</taxon>
        <taxon>Actinomycetota</taxon>
        <taxon>Actinomycetes</taxon>
        <taxon>Streptosporangiales</taxon>
        <taxon>Streptosporangiaceae</taxon>
        <taxon>Thermocatellispora</taxon>
    </lineage>
</organism>
<dbReference type="RefSeq" id="WP_185057374.1">
    <property type="nucleotide sequence ID" value="NZ_BAABIX010000098.1"/>
</dbReference>